<dbReference type="Pfam" id="PF00892">
    <property type="entry name" value="EamA"/>
    <property type="match status" value="2"/>
</dbReference>
<evidence type="ECO:0000256" key="2">
    <source>
        <dbReference type="ARBA" id="ARBA00007362"/>
    </source>
</evidence>
<dbReference type="STRING" id="1121307.CLCY_10c01130"/>
<dbReference type="PROSITE" id="PS51257">
    <property type="entry name" value="PROKAR_LIPOPROTEIN"/>
    <property type="match status" value="1"/>
</dbReference>
<feature type="transmembrane region" description="Helical" evidence="6">
    <location>
        <begin position="124"/>
        <end position="143"/>
    </location>
</feature>
<evidence type="ECO:0000313" key="8">
    <source>
        <dbReference type="EMBL" id="KMT22566.1"/>
    </source>
</evidence>
<dbReference type="PATRIC" id="fig|1121307.3.peg.115"/>
<evidence type="ECO:0000256" key="4">
    <source>
        <dbReference type="ARBA" id="ARBA00022989"/>
    </source>
</evidence>
<dbReference type="GO" id="GO:0016020">
    <property type="term" value="C:membrane"/>
    <property type="evidence" value="ECO:0007669"/>
    <property type="project" value="UniProtKB-SubCell"/>
</dbReference>
<feature type="transmembrane region" description="Helical" evidence="6">
    <location>
        <begin position="149"/>
        <end position="170"/>
    </location>
</feature>
<keyword evidence="3 6" id="KW-0812">Transmembrane</keyword>
<sequence>MLKRVAPFLAILAGCMWGSVGFFVRHLSTLNLSNMTIVESRMGGAAIMLVVGLLIYDRNLLKIKLKDSWCFIGTGILSMAFFNYCYNAAINITSLSLAAILLATAPIFVILLSRIIFGEKITSIKLKSLILALIGCVFVSGIFDGGASFSLLGILLGIASGIGYALYSIFSRFAMNKGYSSLTINAYSFIFATIGGAFFSDFDLLGKALIKSPLSLGGFLFLHALIASVAPYVLFTFSLKYMDTGGASILASCEPVTATLLGLMIYKEIPSVLSIIGIALVLVALALLSNPSKKHISHN</sequence>
<evidence type="ECO:0000313" key="9">
    <source>
        <dbReference type="Proteomes" id="UP000036756"/>
    </source>
</evidence>
<dbReference type="InterPro" id="IPR050638">
    <property type="entry name" value="AA-Vitamin_Transporters"/>
</dbReference>
<keyword evidence="9" id="KW-1185">Reference proteome</keyword>
<name>A0A0J8G4G9_CLOCY</name>
<comment type="subcellular location">
    <subcellularLocation>
        <location evidence="1">Membrane</location>
        <topology evidence="1">Multi-pass membrane protein</topology>
    </subcellularLocation>
</comment>
<feature type="transmembrane region" description="Helical" evidence="6">
    <location>
        <begin position="214"/>
        <end position="235"/>
    </location>
</feature>
<accession>A0A0J8G4G9</accession>
<dbReference type="PANTHER" id="PTHR32322">
    <property type="entry name" value="INNER MEMBRANE TRANSPORTER"/>
    <property type="match status" value="1"/>
</dbReference>
<dbReference type="Gene3D" id="1.10.3730.20">
    <property type="match status" value="1"/>
</dbReference>
<dbReference type="InterPro" id="IPR000620">
    <property type="entry name" value="EamA_dom"/>
</dbReference>
<feature type="transmembrane region" description="Helical" evidence="6">
    <location>
        <begin position="182"/>
        <end position="202"/>
    </location>
</feature>
<evidence type="ECO:0000256" key="6">
    <source>
        <dbReference type="SAM" id="Phobius"/>
    </source>
</evidence>
<feature type="transmembrane region" description="Helical" evidence="6">
    <location>
        <begin position="37"/>
        <end position="56"/>
    </location>
</feature>
<keyword evidence="4 6" id="KW-1133">Transmembrane helix</keyword>
<dbReference type="SUPFAM" id="SSF103481">
    <property type="entry name" value="Multidrug resistance efflux transporter EmrE"/>
    <property type="match status" value="2"/>
</dbReference>
<evidence type="ECO:0000256" key="1">
    <source>
        <dbReference type="ARBA" id="ARBA00004141"/>
    </source>
</evidence>
<dbReference type="Proteomes" id="UP000036756">
    <property type="component" value="Unassembled WGS sequence"/>
</dbReference>
<evidence type="ECO:0000256" key="3">
    <source>
        <dbReference type="ARBA" id="ARBA00022692"/>
    </source>
</evidence>
<feature type="transmembrane region" description="Helical" evidence="6">
    <location>
        <begin position="68"/>
        <end position="89"/>
    </location>
</feature>
<evidence type="ECO:0000259" key="7">
    <source>
        <dbReference type="Pfam" id="PF00892"/>
    </source>
</evidence>
<gene>
    <name evidence="8" type="ORF">CLCY_10c01130</name>
</gene>
<dbReference type="AlphaFoldDB" id="A0A0J8G4G9"/>
<feature type="domain" description="EamA" evidence="7">
    <location>
        <begin position="8"/>
        <end position="140"/>
    </location>
</feature>
<organism evidence="8 9">
    <name type="scientific">Clostridium cylindrosporum DSM 605</name>
    <dbReference type="NCBI Taxonomy" id="1121307"/>
    <lineage>
        <taxon>Bacteria</taxon>
        <taxon>Bacillati</taxon>
        <taxon>Bacillota</taxon>
        <taxon>Clostridia</taxon>
        <taxon>Eubacteriales</taxon>
        <taxon>Clostridiaceae</taxon>
        <taxon>Clostridium</taxon>
    </lineage>
</organism>
<feature type="transmembrane region" description="Helical" evidence="6">
    <location>
        <begin position="95"/>
        <end position="117"/>
    </location>
</feature>
<protein>
    <submittedName>
        <fullName evidence="8">Transporter</fullName>
    </submittedName>
</protein>
<dbReference type="EMBL" id="LFVU01000007">
    <property type="protein sequence ID" value="KMT22566.1"/>
    <property type="molecule type" value="Genomic_DNA"/>
</dbReference>
<feature type="domain" description="EamA" evidence="7">
    <location>
        <begin position="152"/>
        <end position="289"/>
    </location>
</feature>
<comment type="similarity">
    <text evidence="2">Belongs to the EamA transporter family.</text>
</comment>
<feature type="transmembrane region" description="Helical" evidence="6">
    <location>
        <begin position="272"/>
        <end position="289"/>
    </location>
</feature>
<feature type="transmembrane region" description="Helical" evidence="6">
    <location>
        <begin position="247"/>
        <end position="266"/>
    </location>
</feature>
<evidence type="ECO:0000256" key="5">
    <source>
        <dbReference type="ARBA" id="ARBA00023136"/>
    </source>
</evidence>
<keyword evidence="5 6" id="KW-0472">Membrane</keyword>
<dbReference type="PANTHER" id="PTHR32322:SF2">
    <property type="entry name" value="EAMA DOMAIN-CONTAINING PROTEIN"/>
    <property type="match status" value="1"/>
</dbReference>
<dbReference type="InterPro" id="IPR037185">
    <property type="entry name" value="EmrE-like"/>
</dbReference>
<comment type="caution">
    <text evidence="8">The sequence shown here is derived from an EMBL/GenBank/DDBJ whole genome shotgun (WGS) entry which is preliminary data.</text>
</comment>
<proteinExistence type="inferred from homology"/>
<reference evidence="8 9" key="1">
    <citation type="submission" date="2015-06" db="EMBL/GenBank/DDBJ databases">
        <title>Draft genome sequence of the purine-degrading Clostridium cylindrosporum HC-1 (DSM 605).</title>
        <authorList>
            <person name="Poehlein A."/>
            <person name="Schiel-Bengelsdorf B."/>
            <person name="Bengelsdorf F."/>
            <person name="Daniel R."/>
            <person name="Duerre P."/>
        </authorList>
    </citation>
    <scope>NUCLEOTIDE SEQUENCE [LARGE SCALE GENOMIC DNA]</scope>
    <source>
        <strain evidence="8 9">DSM 605</strain>
    </source>
</reference>